<protein>
    <submittedName>
        <fullName evidence="1">Uncharacterized protein</fullName>
    </submittedName>
</protein>
<comment type="caution">
    <text evidence="1">The sequence shown here is derived from an EMBL/GenBank/DDBJ whole genome shotgun (WGS) entry which is preliminary data.</text>
</comment>
<dbReference type="SUPFAM" id="SSF52833">
    <property type="entry name" value="Thioredoxin-like"/>
    <property type="match status" value="1"/>
</dbReference>
<dbReference type="AlphaFoldDB" id="A0A6P0APZ0"/>
<organism evidence="1 2">
    <name type="scientific">Rhizobium leguminosarum</name>
    <dbReference type="NCBI Taxonomy" id="384"/>
    <lineage>
        <taxon>Bacteria</taxon>
        <taxon>Pseudomonadati</taxon>
        <taxon>Pseudomonadota</taxon>
        <taxon>Alphaproteobacteria</taxon>
        <taxon>Hyphomicrobiales</taxon>
        <taxon>Rhizobiaceae</taxon>
        <taxon>Rhizobium/Agrobacterium group</taxon>
        <taxon>Rhizobium</taxon>
    </lineage>
</organism>
<dbReference type="RefSeq" id="WP_130716232.1">
    <property type="nucleotide sequence ID" value="NZ_JACIGP010000002.1"/>
</dbReference>
<name>A0A6P0APZ0_RHILE</name>
<accession>A0A6P0APZ0</accession>
<proteinExistence type="predicted"/>
<dbReference type="InterPro" id="IPR004045">
    <property type="entry name" value="Glutathione_S-Trfase_N"/>
</dbReference>
<reference evidence="1 2" key="1">
    <citation type="submission" date="2019-02" db="EMBL/GenBank/DDBJ databases">
        <title>The genomic architecture of introgression among sibling species of bacteria.</title>
        <authorList>
            <person name="Cavassim M.I.A."/>
            <person name="Moeskjaer S."/>
            <person name="Moslemi C."/>
            <person name="Fields B."/>
            <person name="Bachmann A."/>
            <person name="Vilhjalmsson B."/>
            <person name="Schierup M.H."/>
            <person name="Young J.P.W."/>
            <person name="Andersen S.U."/>
        </authorList>
    </citation>
    <scope>NUCLEOTIDE SEQUENCE [LARGE SCALE GENOMIC DNA]</scope>
    <source>
        <strain evidence="1 2">SM135B</strain>
    </source>
</reference>
<dbReference type="Gene3D" id="3.40.30.10">
    <property type="entry name" value="Glutaredoxin"/>
    <property type="match status" value="1"/>
</dbReference>
<evidence type="ECO:0000313" key="1">
    <source>
        <dbReference type="EMBL" id="TAY52035.1"/>
    </source>
</evidence>
<dbReference type="InterPro" id="IPR036249">
    <property type="entry name" value="Thioredoxin-like_sf"/>
</dbReference>
<dbReference type="Proteomes" id="UP000292974">
    <property type="component" value="Unassembled WGS sequence"/>
</dbReference>
<dbReference type="EMBL" id="SIOP01000001">
    <property type="protein sequence ID" value="TAY52035.1"/>
    <property type="molecule type" value="Genomic_DNA"/>
</dbReference>
<dbReference type="Gene3D" id="1.20.1050.10">
    <property type="match status" value="1"/>
</dbReference>
<sequence>MHRQQHVVGGQAGRQPYSLALMSPDLPEAKADGFHRLNPKGRIPVLIAENFTLTEAPATLFHLGLTNPGAGLLGAGAENIVRSIEWFNWLSSAVHAVAVRMIRRSA</sequence>
<dbReference type="PROSITE" id="PS50404">
    <property type="entry name" value="GST_NTER"/>
    <property type="match status" value="1"/>
</dbReference>
<evidence type="ECO:0000313" key="2">
    <source>
        <dbReference type="Proteomes" id="UP000292974"/>
    </source>
</evidence>
<gene>
    <name evidence="1" type="ORF">ELH90_10370</name>
</gene>
<dbReference type="Pfam" id="PF02798">
    <property type="entry name" value="GST_N"/>
    <property type="match status" value="1"/>
</dbReference>